<dbReference type="OrthoDB" id="9778602at2"/>
<reference evidence="5 6" key="1">
    <citation type="submission" date="2014-08" db="EMBL/GenBank/DDBJ databases">
        <authorList>
            <person name="Wibberg D."/>
        </authorList>
    </citation>
    <scope>NUCLEOTIDE SEQUENCE [LARGE SCALE GENOMIC DNA]</scope>
    <source>
        <strain evidence="6">ING2-E5B</strain>
    </source>
</reference>
<dbReference type="InterPro" id="IPR017900">
    <property type="entry name" value="4Fe4S_Fe_S_CS"/>
</dbReference>
<dbReference type="GO" id="GO:0046872">
    <property type="term" value="F:metal ion binding"/>
    <property type="evidence" value="ECO:0007669"/>
    <property type="project" value="UniProtKB-KW"/>
</dbReference>
<evidence type="ECO:0000256" key="1">
    <source>
        <dbReference type="ARBA" id="ARBA00022723"/>
    </source>
</evidence>
<dbReference type="EMBL" id="LN515532">
    <property type="protein sequence ID" value="CEA15360.1"/>
    <property type="molecule type" value="Genomic_DNA"/>
</dbReference>
<evidence type="ECO:0000256" key="3">
    <source>
        <dbReference type="ARBA" id="ARBA00023014"/>
    </source>
</evidence>
<dbReference type="KEGG" id="pbt:ING2E5B_0593"/>
<dbReference type="PANTHER" id="PTHR43534:SF1">
    <property type="entry name" value="4FE-4S CLUSTER CONTAINING PARA FAMILY ATPASE PROTEIN"/>
    <property type="match status" value="1"/>
</dbReference>
<evidence type="ECO:0000313" key="6">
    <source>
        <dbReference type="Proteomes" id="UP000032417"/>
    </source>
</evidence>
<dbReference type="AlphaFoldDB" id="A0A098BXI6"/>
<evidence type="ECO:0000259" key="4">
    <source>
        <dbReference type="PROSITE" id="PS51379"/>
    </source>
</evidence>
<dbReference type="Pfam" id="PF00037">
    <property type="entry name" value="Fer4"/>
    <property type="match status" value="2"/>
</dbReference>
<keyword evidence="2" id="KW-0408">Iron</keyword>
<evidence type="ECO:0000256" key="2">
    <source>
        <dbReference type="ARBA" id="ARBA00023004"/>
    </source>
</evidence>
<dbReference type="PANTHER" id="PTHR43534">
    <property type="entry name" value="MIND SUPERFAMILY P-LOOP ATPASE CONTAINING AN INSERTED FERREDOXIN DOMAIN"/>
    <property type="match status" value="1"/>
</dbReference>
<keyword evidence="1" id="KW-0479">Metal-binding</keyword>
<evidence type="ECO:0000313" key="5">
    <source>
        <dbReference type="EMBL" id="CEA15360.1"/>
    </source>
</evidence>
<dbReference type="InterPro" id="IPR017896">
    <property type="entry name" value="4Fe4S_Fe-S-bd"/>
</dbReference>
<dbReference type="HOGENOM" id="CLU_067767_1_0_10"/>
<dbReference type="CDD" id="cd03110">
    <property type="entry name" value="SIMIBI_bact_arch"/>
    <property type="match status" value="1"/>
</dbReference>
<protein>
    <recommendedName>
        <fullName evidence="4">4Fe-4S ferredoxin-type domain-containing protein</fullName>
    </recommendedName>
</protein>
<sequence>MRQIVIISGKGGTGKTSLSAALATMGEQLTVADCDVDAANLHLLLEPTNHSTHPFSTGAKAVIDQQLCTQCGACMDACRFDAIRYQEDRYTISETSCDGCRLCMRICPADAISMIESNGSYWTTGTFRNGWMVHARLEPGEENSGKLVNVVREQSRQLSEQMGVETILIDGPPGTGCPAISAMSGTDLALLVTEPSRSGFHDLKRVKQLTDGFGIPSVVVINKYDLNEQVTAEIESWCRSEKIPLIGRIPFEPAVVEAMLQCRTVVEWAPSSVAAGEIAAIHRQIFQTK</sequence>
<proteinExistence type="predicted"/>
<dbReference type="Proteomes" id="UP000032417">
    <property type="component" value="Chromosome 1"/>
</dbReference>
<dbReference type="PROSITE" id="PS00198">
    <property type="entry name" value="4FE4S_FER_1"/>
    <property type="match status" value="1"/>
</dbReference>
<dbReference type="Pfam" id="PF01656">
    <property type="entry name" value="CbiA"/>
    <property type="match status" value="1"/>
</dbReference>
<dbReference type="PATRIC" id="fig|1562970.3.peg.591"/>
<dbReference type="Gene3D" id="3.30.70.20">
    <property type="match status" value="1"/>
</dbReference>
<gene>
    <name evidence="5" type="ORF">ING2E5B_0593</name>
</gene>
<dbReference type="SUPFAM" id="SSF52540">
    <property type="entry name" value="P-loop containing nucleoside triphosphate hydrolases"/>
    <property type="match status" value="1"/>
</dbReference>
<feature type="domain" description="4Fe-4S ferredoxin-type" evidence="4">
    <location>
        <begin position="59"/>
        <end position="88"/>
    </location>
</feature>
<keyword evidence="6" id="KW-1185">Reference proteome</keyword>
<dbReference type="GO" id="GO:0051536">
    <property type="term" value="F:iron-sulfur cluster binding"/>
    <property type="evidence" value="ECO:0007669"/>
    <property type="project" value="UniProtKB-KW"/>
</dbReference>
<dbReference type="PROSITE" id="PS51379">
    <property type="entry name" value="4FE4S_FER_2"/>
    <property type="match status" value="2"/>
</dbReference>
<dbReference type="Gene3D" id="3.40.50.300">
    <property type="entry name" value="P-loop containing nucleotide triphosphate hydrolases"/>
    <property type="match status" value="1"/>
</dbReference>
<dbReference type="InterPro" id="IPR002586">
    <property type="entry name" value="CobQ/CobB/MinD/ParA_Nub-bd_dom"/>
</dbReference>
<dbReference type="InterPro" id="IPR027417">
    <property type="entry name" value="P-loop_NTPase"/>
</dbReference>
<organism evidence="5 6">
    <name type="scientific">Fermentimonas caenicola</name>
    <dbReference type="NCBI Taxonomy" id="1562970"/>
    <lineage>
        <taxon>Bacteria</taxon>
        <taxon>Pseudomonadati</taxon>
        <taxon>Bacteroidota</taxon>
        <taxon>Bacteroidia</taxon>
        <taxon>Bacteroidales</taxon>
        <taxon>Dysgonomonadaceae</taxon>
        <taxon>Fermentimonas</taxon>
    </lineage>
</organism>
<accession>A0A098BXI6</accession>
<dbReference type="STRING" id="1562970.ING2E5B_0593"/>
<feature type="domain" description="4Fe-4S ferredoxin-type" evidence="4">
    <location>
        <begin position="89"/>
        <end position="117"/>
    </location>
</feature>
<name>A0A098BXI6_9BACT</name>
<keyword evidence="3" id="KW-0411">Iron-sulfur</keyword>